<organism evidence="2 3">
    <name type="scientific">Eumeta variegata</name>
    <name type="common">Bagworm moth</name>
    <name type="synonym">Eumeta japonica</name>
    <dbReference type="NCBI Taxonomy" id="151549"/>
    <lineage>
        <taxon>Eukaryota</taxon>
        <taxon>Metazoa</taxon>
        <taxon>Ecdysozoa</taxon>
        <taxon>Arthropoda</taxon>
        <taxon>Hexapoda</taxon>
        <taxon>Insecta</taxon>
        <taxon>Pterygota</taxon>
        <taxon>Neoptera</taxon>
        <taxon>Endopterygota</taxon>
        <taxon>Lepidoptera</taxon>
        <taxon>Glossata</taxon>
        <taxon>Ditrysia</taxon>
        <taxon>Tineoidea</taxon>
        <taxon>Psychidae</taxon>
        <taxon>Oiketicinae</taxon>
        <taxon>Eumeta</taxon>
    </lineage>
</organism>
<sequence>MFLWPYHNGVQYSTITSSRSLIQCHEHSIISKGERKEEKIRRRCGVMRTYVRKEKRRASYEQKSINNFLLVRNHIVHSKKSLNKAVLNAGINDKIFSPLKTKLENMSDAAKYCILMFNEVSLSANLQYNEKRDKIIELVDTGVER</sequence>
<dbReference type="Proteomes" id="UP000299102">
    <property type="component" value="Unassembled WGS sequence"/>
</dbReference>
<dbReference type="EMBL" id="BGZK01004215">
    <property type="protein sequence ID" value="GBP07634.1"/>
    <property type="molecule type" value="Genomic_DNA"/>
</dbReference>
<evidence type="ECO:0000259" key="1">
    <source>
        <dbReference type="Pfam" id="PF21787"/>
    </source>
</evidence>
<protein>
    <recommendedName>
        <fullName evidence="1">Transposable element P transposase-like RNase H domain-containing protein</fullName>
    </recommendedName>
</protein>
<gene>
    <name evidence="2" type="ORF">EVAR_96372_1</name>
</gene>
<evidence type="ECO:0000313" key="2">
    <source>
        <dbReference type="EMBL" id="GBP07634.1"/>
    </source>
</evidence>
<dbReference type="OrthoDB" id="6627680at2759"/>
<name>A0A4C1T0H7_EUMVA</name>
<feature type="domain" description="Transposable element P transposase-like RNase H" evidence="1">
    <location>
        <begin position="88"/>
        <end position="144"/>
    </location>
</feature>
<evidence type="ECO:0000313" key="3">
    <source>
        <dbReference type="Proteomes" id="UP000299102"/>
    </source>
</evidence>
<comment type="caution">
    <text evidence="2">The sequence shown here is derived from an EMBL/GenBank/DDBJ whole genome shotgun (WGS) entry which is preliminary data.</text>
</comment>
<keyword evidence="3" id="KW-1185">Reference proteome</keyword>
<reference evidence="2 3" key="1">
    <citation type="journal article" date="2019" name="Commun. Biol.">
        <title>The bagworm genome reveals a unique fibroin gene that provides high tensile strength.</title>
        <authorList>
            <person name="Kono N."/>
            <person name="Nakamura H."/>
            <person name="Ohtoshi R."/>
            <person name="Tomita M."/>
            <person name="Numata K."/>
            <person name="Arakawa K."/>
        </authorList>
    </citation>
    <scope>NUCLEOTIDE SEQUENCE [LARGE SCALE GENOMIC DNA]</scope>
</reference>
<proteinExistence type="predicted"/>
<dbReference type="Pfam" id="PF21787">
    <property type="entry name" value="TNP-like_RNaseH_N"/>
    <property type="match status" value="1"/>
</dbReference>
<dbReference type="AlphaFoldDB" id="A0A4C1T0H7"/>
<dbReference type="InterPro" id="IPR048365">
    <property type="entry name" value="TNP-like_RNaseH_N"/>
</dbReference>
<accession>A0A4C1T0H7</accession>